<evidence type="ECO:0000313" key="4">
    <source>
        <dbReference type="Proteomes" id="UP000253090"/>
    </source>
</evidence>
<feature type="domain" description="HTH arsR-type" evidence="2">
    <location>
        <begin position="244"/>
        <end position="338"/>
    </location>
</feature>
<keyword evidence="1" id="KW-0238">DNA-binding</keyword>
<dbReference type="InterPro" id="IPR036388">
    <property type="entry name" value="WH-like_DNA-bd_sf"/>
</dbReference>
<dbReference type="EMBL" id="QPJW01000016">
    <property type="protein sequence ID" value="RCX14920.1"/>
    <property type="molecule type" value="Genomic_DNA"/>
</dbReference>
<keyword evidence="4" id="KW-1185">Reference proteome</keyword>
<dbReference type="SUPFAM" id="SSF46785">
    <property type="entry name" value="Winged helix' DNA-binding domain"/>
    <property type="match status" value="1"/>
</dbReference>
<sequence length="338" mass="39556">MERHHLLPECSGRVMPFFWVCSYNSSQEGACAFLEYHVDIEFKPLYELMNSLHAYICRKSHKKIVLAPGWVKETKKSLTPELASILDEMEVDNDWKLTYLLVYLCRDGSEVESFLAWLEGKSTGELYELIAEYSHQFPKDMGQFRSRILSVFSQWNDQYFKHIDHSILDSLQEEAKERKDVMTSGRLEAGEFIDSTTNGLVFNPKEGLERLVLVPQYHFQPINVISHFGKLTLCHYSARIYPENPAAFPLHEYHMIRALGENNRLKILRYLHQGPRSFTEIVRHLKLSKGITHDHISKLRNGGFIRAHFEGETLTEYSLRPEMLEHLHVKLMEYILHE</sequence>
<dbReference type="InterPro" id="IPR001845">
    <property type="entry name" value="HTH_ArsR_DNA-bd_dom"/>
</dbReference>
<dbReference type="Gene3D" id="1.10.10.10">
    <property type="entry name" value="Winged helix-like DNA-binding domain superfamily/Winged helix DNA-binding domain"/>
    <property type="match status" value="1"/>
</dbReference>
<gene>
    <name evidence="3" type="ORF">DFP94_11659</name>
</gene>
<dbReference type="SMART" id="SM00418">
    <property type="entry name" value="HTH_ARSR"/>
    <property type="match status" value="1"/>
</dbReference>
<evidence type="ECO:0000256" key="1">
    <source>
        <dbReference type="ARBA" id="ARBA00023125"/>
    </source>
</evidence>
<dbReference type="InterPro" id="IPR011991">
    <property type="entry name" value="ArsR-like_HTH"/>
</dbReference>
<accession>A0A369AZQ9</accession>
<dbReference type="Pfam" id="PF01022">
    <property type="entry name" value="HTH_5"/>
    <property type="match status" value="1"/>
</dbReference>
<organism evidence="3 4">
    <name type="scientific">Fontibacillus phaseoli</name>
    <dbReference type="NCBI Taxonomy" id="1416533"/>
    <lineage>
        <taxon>Bacteria</taxon>
        <taxon>Bacillati</taxon>
        <taxon>Bacillota</taxon>
        <taxon>Bacilli</taxon>
        <taxon>Bacillales</taxon>
        <taxon>Paenibacillaceae</taxon>
        <taxon>Fontibacillus</taxon>
    </lineage>
</organism>
<dbReference type="Proteomes" id="UP000253090">
    <property type="component" value="Unassembled WGS sequence"/>
</dbReference>
<dbReference type="AlphaFoldDB" id="A0A369AZQ9"/>
<reference evidence="3 4" key="1">
    <citation type="submission" date="2018-07" db="EMBL/GenBank/DDBJ databases">
        <title>Genomic Encyclopedia of Type Strains, Phase III (KMG-III): the genomes of soil and plant-associated and newly described type strains.</title>
        <authorList>
            <person name="Whitman W."/>
        </authorList>
    </citation>
    <scope>NUCLEOTIDE SEQUENCE [LARGE SCALE GENOMIC DNA]</scope>
    <source>
        <strain evidence="3 4">CECT 8333</strain>
    </source>
</reference>
<dbReference type="CDD" id="cd00090">
    <property type="entry name" value="HTH_ARSR"/>
    <property type="match status" value="1"/>
</dbReference>
<protein>
    <submittedName>
        <fullName evidence="3">Regulatory ArsR family protein</fullName>
    </submittedName>
</protein>
<comment type="caution">
    <text evidence="3">The sequence shown here is derived from an EMBL/GenBank/DDBJ whole genome shotgun (WGS) entry which is preliminary data.</text>
</comment>
<name>A0A369AZQ9_9BACL</name>
<dbReference type="GO" id="GO:0003677">
    <property type="term" value="F:DNA binding"/>
    <property type="evidence" value="ECO:0007669"/>
    <property type="project" value="UniProtKB-KW"/>
</dbReference>
<evidence type="ECO:0000259" key="2">
    <source>
        <dbReference type="PROSITE" id="PS50987"/>
    </source>
</evidence>
<dbReference type="GO" id="GO:0003700">
    <property type="term" value="F:DNA-binding transcription factor activity"/>
    <property type="evidence" value="ECO:0007669"/>
    <property type="project" value="InterPro"/>
</dbReference>
<evidence type="ECO:0000313" key="3">
    <source>
        <dbReference type="EMBL" id="RCX14920.1"/>
    </source>
</evidence>
<proteinExistence type="predicted"/>
<dbReference type="PROSITE" id="PS50987">
    <property type="entry name" value="HTH_ARSR_2"/>
    <property type="match status" value="1"/>
</dbReference>
<dbReference type="InterPro" id="IPR036390">
    <property type="entry name" value="WH_DNA-bd_sf"/>
</dbReference>